<organism evidence="1 2">
    <name type="scientific">Suttonella indologenes</name>
    <dbReference type="NCBI Taxonomy" id="13276"/>
    <lineage>
        <taxon>Bacteria</taxon>
        <taxon>Pseudomonadati</taxon>
        <taxon>Pseudomonadota</taxon>
        <taxon>Gammaproteobacteria</taxon>
        <taxon>Cardiobacteriales</taxon>
        <taxon>Cardiobacteriaceae</taxon>
        <taxon>Suttonella</taxon>
    </lineage>
</organism>
<dbReference type="SUPFAM" id="SSF82784">
    <property type="entry name" value="OsmC-like"/>
    <property type="match status" value="1"/>
</dbReference>
<dbReference type="Gene3D" id="3.30.300.20">
    <property type="match status" value="1"/>
</dbReference>
<gene>
    <name evidence="1" type="ORF">NCTC10717_02148</name>
</gene>
<dbReference type="OrthoDB" id="290036at2"/>
<dbReference type="PANTHER" id="PTHR39624:SF2">
    <property type="entry name" value="OSMC-LIKE PROTEIN"/>
    <property type="match status" value="1"/>
</dbReference>
<accession>A0A380N2Q6</accession>
<name>A0A380N2Q6_9GAMM</name>
<evidence type="ECO:0000313" key="2">
    <source>
        <dbReference type="Proteomes" id="UP000254575"/>
    </source>
</evidence>
<protein>
    <submittedName>
        <fullName evidence="1">OsmC-like protein</fullName>
    </submittedName>
</protein>
<dbReference type="Pfam" id="PF02566">
    <property type="entry name" value="OsmC"/>
    <property type="match status" value="1"/>
</dbReference>
<keyword evidence="2" id="KW-1185">Reference proteome</keyword>
<evidence type="ECO:0000313" key="1">
    <source>
        <dbReference type="EMBL" id="SUO98403.1"/>
    </source>
</evidence>
<dbReference type="EMBL" id="UHIA01000004">
    <property type="protein sequence ID" value="SUO98403.1"/>
    <property type="molecule type" value="Genomic_DNA"/>
</dbReference>
<proteinExistence type="predicted"/>
<dbReference type="InterPro" id="IPR015946">
    <property type="entry name" value="KH_dom-like_a/b"/>
</dbReference>
<dbReference type="Proteomes" id="UP000254575">
    <property type="component" value="Unassembled WGS sequence"/>
</dbReference>
<dbReference type="InterPro" id="IPR036102">
    <property type="entry name" value="OsmC/Ohrsf"/>
</dbReference>
<dbReference type="RefSeq" id="WP_115219237.1">
    <property type="nucleotide sequence ID" value="NZ_UHIA01000004.1"/>
</dbReference>
<dbReference type="AlphaFoldDB" id="A0A380N2Q6"/>
<reference evidence="1 2" key="1">
    <citation type="submission" date="2018-06" db="EMBL/GenBank/DDBJ databases">
        <authorList>
            <consortium name="Pathogen Informatics"/>
            <person name="Doyle S."/>
        </authorList>
    </citation>
    <scope>NUCLEOTIDE SEQUENCE [LARGE SCALE GENOMIC DNA]</scope>
    <source>
        <strain evidence="1 2">NCTC10717</strain>
    </source>
</reference>
<dbReference type="PANTHER" id="PTHR39624">
    <property type="entry name" value="PROTEIN INVOLVED IN RIMO-MEDIATED BETA-METHYLTHIOLATION OF RIBOSOMAL PROTEIN S12 YCAO"/>
    <property type="match status" value="1"/>
</dbReference>
<dbReference type="InterPro" id="IPR003718">
    <property type="entry name" value="OsmC/Ohr_fam"/>
</dbReference>
<sequence>MTHIADIRYQGELHNELQHLPSKRIIHTDAPTDNQGKGEAFSPTDLLASALAACVMTMMGMKAKSIGIELTGAHAQISKEMAANPRRVSAIRLQIYLPANLDGDTREILEQTALHCPVAYSLSSELTQDMQFHYTL</sequence>